<protein>
    <submittedName>
        <fullName evidence="2">Uncharacterized protein</fullName>
    </submittedName>
</protein>
<evidence type="ECO:0000256" key="1">
    <source>
        <dbReference type="SAM" id="Phobius"/>
    </source>
</evidence>
<keyword evidence="1" id="KW-0812">Transmembrane</keyword>
<dbReference type="EMBL" id="MZ334526">
    <property type="protein sequence ID" value="UBF23306.1"/>
    <property type="molecule type" value="Genomic_DNA"/>
</dbReference>
<dbReference type="Proteomes" id="UP000827282">
    <property type="component" value="Segment"/>
</dbReference>
<organism evidence="2 3">
    <name type="scientific">Halorubrum tailed virus 29</name>
    <dbReference type="NCBI Taxonomy" id="2878010"/>
    <lineage>
        <taxon>Viruses</taxon>
        <taxon>Duplodnaviria</taxon>
        <taxon>Heunggongvirae</taxon>
        <taxon>Uroviricota</taxon>
        <taxon>Caudoviricetes</taxon>
        <taxon>Kirjokansivirales</taxon>
        <taxon>Haloferuviridae</taxon>
        <taxon>Dpdavirus</taxon>
        <taxon>Dpdavirus caudatum</taxon>
        <taxon>Dpdavirus HRTV29</taxon>
    </lineage>
</organism>
<gene>
    <name evidence="2" type="ORF">HRTV-29_gp28</name>
</gene>
<accession>A0AAE9BZJ3</accession>
<proteinExistence type="predicted"/>
<evidence type="ECO:0000313" key="3">
    <source>
        <dbReference type="Proteomes" id="UP000827282"/>
    </source>
</evidence>
<feature type="transmembrane region" description="Helical" evidence="1">
    <location>
        <begin position="12"/>
        <end position="35"/>
    </location>
</feature>
<name>A0AAE9BZJ3_9CAUD</name>
<evidence type="ECO:0000313" key="2">
    <source>
        <dbReference type="EMBL" id="UBF23306.1"/>
    </source>
</evidence>
<keyword evidence="1" id="KW-1133">Transmembrane helix</keyword>
<reference evidence="2" key="1">
    <citation type="submission" date="2021-05" db="EMBL/GenBank/DDBJ databases">
        <title>Diversity, taxonomy and evolution of archaeal viruses of the class Caudoviricetes.</title>
        <authorList>
            <person name="Liu Y."/>
            <person name="Demina T.A."/>
            <person name="Roux S."/>
            <person name="Aiewsakun P."/>
            <person name="Kazlauskas D."/>
            <person name="Simmonds P."/>
            <person name="Prangishvili D."/>
            <person name="Oksanen H.M."/>
            <person name="Krupovic M."/>
        </authorList>
    </citation>
    <scope>NUCLEOTIDE SEQUENCE</scope>
    <source>
        <strain evidence="2">HRTV-29/29</strain>
    </source>
</reference>
<sequence length="38" mass="3772">MTPISHPADALMLMLGIAGVMLAACGVAFTVAVVWGGV</sequence>
<keyword evidence="3" id="KW-1185">Reference proteome</keyword>
<keyword evidence="1" id="KW-0472">Membrane</keyword>